<sequence length="209" mass="22043">MTNSTASATEITVSLEVADPAATAAAYEAAFGLGDKLTFRPARAASEGFRGFVLSLVVDQPGTADNLIGSALQNGFTVLQPAKKSFWGYGGVIQGPDGTIWKITTSQKKNTGPSSRTVDRFVLLLGVDDMKASKQYYIEHGLKVSKSFGSKYVEFALPDSPVQLAMYTRKFAAKDVGVSPEGSGSHGIVVGGNTGTFTDLDGFEWDANA</sequence>
<keyword evidence="2" id="KW-1185">Reference proteome</keyword>
<evidence type="ECO:0000313" key="1">
    <source>
        <dbReference type="EMBL" id="MBL1076545.1"/>
    </source>
</evidence>
<dbReference type="RefSeq" id="WP_201949125.1">
    <property type="nucleotide sequence ID" value="NZ_JAERRJ010000007.1"/>
</dbReference>
<evidence type="ECO:0000313" key="2">
    <source>
        <dbReference type="Proteomes" id="UP000602198"/>
    </source>
</evidence>
<gene>
    <name evidence="1" type="ORF">JK358_19285</name>
</gene>
<comment type="caution">
    <text evidence="1">The sequence shown here is derived from an EMBL/GenBank/DDBJ whole genome shotgun (WGS) entry which is preliminary data.</text>
</comment>
<accession>A0ABS1M926</accession>
<dbReference type="Gene3D" id="3.10.180.10">
    <property type="entry name" value="2,3-Dihydroxybiphenyl 1,2-Dioxygenase, domain 1"/>
    <property type="match status" value="2"/>
</dbReference>
<dbReference type="InterPro" id="IPR029068">
    <property type="entry name" value="Glyas_Bleomycin-R_OHBP_Dase"/>
</dbReference>
<protein>
    <submittedName>
        <fullName evidence="1">Glyoxalase</fullName>
    </submittedName>
</protein>
<dbReference type="Proteomes" id="UP000602198">
    <property type="component" value="Unassembled WGS sequence"/>
</dbReference>
<organism evidence="1 2">
    <name type="scientific">Nocardia acididurans</name>
    <dbReference type="NCBI Taxonomy" id="2802282"/>
    <lineage>
        <taxon>Bacteria</taxon>
        <taxon>Bacillati</taxon>
        <taxon>Actinomycetota</taxon>
        <taxon>Actinomycetes</taxon>
        <taxon>Mycobacteriales</taxon>
        <taxon>Nocardiaceae</taxon>
        <taxon>Nocardia</taxon>
    </lineage>
</organism>
<name>A0ABS1M926_9NOCA</name>
<reference evidence="1 2" key="1">
    <citation type="submission" date="2021-01" db="EMBL/GenBank/DDBJ databases">
        <title>WGS of actinomycetes isolated from Thailand.</title>
        <authorList>
            <person name="Thawai C."/>
        </authorList>
    </citation>
    <scope>NUCLEOTIDE SEQUENCE [LARGE SCALE GENOMIC DNA]</scope>
    <source>
        <strain evidence="1 2">LPG 2</strain>
    </source>
</reference>
<dbReference type="PANTHER" id="PTHR36503">
    <property type="entry name" value="BLR2520 PROTEIN"/>
    <property type="match status" value="1"/>
</dbReference>
<dbReference type="PANTHER" id="PTHR36503:SF1">
    <property type="entry name" value="BLR2520 PROTEIN"/>
    <property type="match status" value="1"/>
</dbReference>
<proteinExistence type="predicted"/>
<dbReference type="SUPFAM" id="SSF54593">
    <property type="entry name" value="Glyoxalase/Bleomycin resistance protein/Dihydroxybiphenyl dioxygenase"/>
    <property type="match status" value="1"/>
</dbReference>
<dbReference type="EMBL" id="JAERRJ010000007">
    <property type="protein sequence ID" value="MBL1076545.1"/>
    <property type="molecule type" value="Genomic_DNA"/>
</dbReference>